<reference evidence="2 3" key="1">
    <citation type="submission" date="2019-06" db="EMBL/GenBank/DDBJ databases">
        <title>WGS assembly of Gossypium darwinii.</title>
        <authorList>
            <person name="Chen Z.J."/>
            <person name="Sreedasyam A."/>
            <person name="Ando A."/>
            <person name="Song Q."/>
            <person name="De L."/>
            <person name="Hulse-Kemp A."/>
            <person name="Ding M."/>
            <person name="Ye W."/>
            <person name="Kirkbride R."/>
            <person name="Jenkins J."/>
            <person name="Plott C."/>
            <person name="Lovell J."/>
            <person name="Lin Y.-M."/>
            <person name="Vaughn R."/>
            <person name="Liu B."/>
            <person name="Li W."/>
            <person name="Simpson S."/>
            <person name="Scheffler B."/>
            <person name="Saski C."/>
            <person name="Grover C."/>
            <person name="Hu G."/>
            <person name="Conover J."/>
            <person name="Carlson J."/>
            <person name="Shu S."/>
            <person name="Boston L."/>
            <person name="Williams M."/>
            <person name="Peterson D."/>
            <person name="Mcgee K."/>
            <person name="Jones D."/>
            <person name="Wendel J."/>
            <person name="Stelly D."/>
            <person name="Grimwood J."/>
            <person name="Schmutz J."/>
        </authorList>
    </citation>
    <scope>NUCLEOTIDE SEQUENCE [LARGE SCALE GENOMIC DNA]</scope>
    <source>
        <strain evidence="2">1808015.09</strain>
    </source>
</reference>
<evidence type="ECO:0000256" key="1">
    <source>
        <dbReference type="SAM" id="MobiDB-lite"/>
    </source>
</evidence>
<proteinExistence type="predicted"/>
<keyword evidence="3" id="KW-1185">Reference proteome</keyword>
<gene>
    <name evidence="2" type="ORF">ES288_D08G036300v1</name>
</gene>
<name>A0A5D2BKM8_GOSDA</name>
<evidence type="ECO:0000313" key="2">
    <source>
        <dbReference type="EMBL" id="TYG56096.1"/>
    </source>
</evidence>
<evidence type="ECO:0000313" key="3">
    <source>
        <dbReference type="Proteomes" id="UP000323506"/>
    </source>
</evidence>
<feature type="compositionally biased region" description="Basic and acidic residues" evidence="1">
    <location>
        <begin position="21"/>
        <end position="33"/>
    </location>
</feature>
<dbReference type="AlphaFoldDB" id="A0A5D2BKM8"/>
<organism evidence="2 3">
    <name type="scientific">Gossypium darwinii</name>
    <name type="common">Darwin's cotton</name>
    <name type="synonym">Gossypium barbadense var. darwinii</name>
    <dbReference type="NCBI Taxonomy" id="34276"/>
    <lineage>
        <taxon>Eukaryota</taxon>
        <taxon>Viridiplantae</taxon>
        <taxon>Streptophyta</taxon>
        <taxon>Embryophyta</taxon>
        <taxon>Tracheophyta</taxon>
        <taxon>Spermatophyta</taxon>
        <taxon>Magnoliopsida</taxon>
        <taxon>eudicotyledons</taxon>
        <taxon>Gunneridae</taxon>
        <taxon>Pentapetalae</taxon>
        <taxon>rosids</taxon>
        <taxon>malvids</taxon>
        <taxon>Malvales</taxon>
        <taxon>Malvaceae</taxon>
        <taxon>Malvoideae</taxon>
        <taxon>Gossypium</taxon>
    </lineage>
</organism>
<accession>A0A5D2BKM8</accession>
<feature type="compositionally biased region" description="Basic and acidic residues" evidence="1">
    <location>
        <begin position="1"/>
        <end position="13"/>
    </location>
</feature>
<dbReference type="Proteomes" id="UP000323506">
    <property type="component" value="Chromosome D08"/>
</dbReference>
<protein>
    <submittedName>
        <fullName evidence="2">Uncharacterized protein</fullName>
    </submittedName>
</protein>
<dbReference type="EMBL" id="CM017708">
    <property type="protein sequence ID" value="TYG56096.1"/>
    <property type="molecule type" value="Genomic_DNA"/>
</dbReference>
<sequence length="33" mass="4004">MQHFEHFHPKDVSGKSGKMQGWKENEKVKWKSF</sequence>
<feature type="region of interest" description="Disordered" evidence="1">
    <location>
        <begin position="1"/>
        <end position="33"/>
    </location>
</feature>